<dbReference type="RefSeq" id="WP_085052372.1">
    <property type="nucleotide sequence ID" value="NZ_LNQR01000063.1"/>
</dbReference>
<dbReference type="PANTHER" id="PTHR35038:SF8">
    <property type="entry name" value="C-TYPE POLYHEME CYTOCHROME OMCC"/>
    <property type="match status" value="1"/>
</dbReference>
<dbReference type="SUPFAM" id="SSF48695">
    <property type="entry name" value="Multiheme cytochromes"/>
    <property type="match status" value="1"/>
</dbReference>
<sequence>MFKRLEYKIKHGLLYQMSFLILAFIITVPLYGAETGQSSFNSVMEASDNPLLNTSIISAHAFNKKEISAEQCGVCHTEQYRDWQRSNHSVAAAAPVYNWFELKVNLLTGGATRIGGDLPYLCIRCHAPAATFDHFLRNNNRTVIAQMVEPEKDKNILIELDVISDELMHLADEVKPPYYPTHKLGKEGVTCLACHAPLKDNRKDYDLLRKINHQHGINTMFYDMSGITVRTGRHAASGLDSRKLPTSTMHRYGFHHIITDDEIQGTATLDAEQKLDFADGFSGGGKGKGNTAGVCRHCHMVQTRLHVNIEDDPLEQMTVREWQHGAAFKDGQSCVDCHMVNTYKGKAELGDMSKYTQEKRFKNIPVANHMLVGGANALMSAAKADELGYPLEYLAVEKIRMLRSTLDFQVLLKPEYNASACVPGKATVGIQLNNTRGGHNVPTGVSQFRELWVEAEIKCGGKVIFSSGKVSGPYEVLGGHEIGFKRYSEINKLSPGARDFYFPVITKNGSDINLIHFSDSLYYTKSNIGGKPVLDFAGSVYFTKFTDGLVNDTSEKGPVITSKLIYYPELDIKQCDGQPAAGRFALNWRFYPPWLLMDIKKNIEAGRSGDPAGFPPEALADIDSNLIDAIDDNFMKSNKTYTLFEINDFPITANICQNNN</sequence>
<feature type="transmembrane region" description="Helical" evidence="2">
    <location>
        <begin position="12"/>
        <end position="32"/>
    </location>
</feature>
<dbReference type="PANTHER" id="PTHR35038">
    <property type="entry name" value="DISSIMILATORY SULFITE REDUCTASE SIRA"/>
    <property type="match status" value="1"/>
</dbReference>
<keyword evidence="5" id="KW-1185">Reference proteome</keyword>
<dbReference type="InterPro" id="IPR051829">
    <property type="entry name" value="Multiheme_Cytochr_ET"/>
</dbReference>
<name>A0ABR5SEW5_9BACT</name>
<keyword evidence="2" id="KW-0812">Transmembrane</keyword>
<keyword evidence="1" id="KW-0732">Signal</keyword>
<organism evidence="4 5">
    <name type="scientific">Candidatus Magnetominusculus xianensis</name>
    <dbReference type="NCBI Taxonomy" id="1748249"/>
    <lineage>
        <taxon>Bacteria</taxon>
        <taxon>Pseudomonadati</taxon>
        <taxon>Nitrospirota</taxon>
        <taxon>Nitrospiria</taxon>
        <taxon>Nitrospirales</taxon>
        <taxon>Nitrospiraceae</taxon>
        <taxon>Candidatus Magnetominusculus</taxon>
    </lineage>
</organism>
<dbReference type="InterPro" id="IPR023155">
    <property type="entry name" value="Cyt_c-552/4"/>
</dbReference>
<evidence type="ECO:0000313" key="4">
    <source>
        <dbReference type="EMBL" id="KWT85299.1"/>
    </source>
</evidence>
<proteinExistence type="predicted"/>
<dbReference type="EMBL" id="LNQR01000063">
    <property type="protein sequence ID" value="KWT85299.1"/>
    <property type="molecule type" value="Genomic_DNA"/>
</dbReference>
<dbReference type="Gene3D" id="1.10.1130.10">
    <property type="entry name" value="Flavocytochrome C3, Chain A"/>
    <property type="match status" value="1"/>
</dbReference>
<reference evidence="4 5" key="1">
    <citation type="submission" date="2015-11" db="EMBL/GenBank/DDBJ databases">
        <authorList>
            <person name="Lin W."/>
        </authorList>
    </citation>
    <scope>NUCLEOTIDE SEQUENCE [LARGE SCALE GENOMIC DNA]</scope>
    <source>
        <strain evidence="4 5">HCH-1</strain>
    </source>
</reference>
<evidence type="ECO:0000256" key="2">
    <source>
        <dbReference type="SAM" id="Phobius"/>
    </source>
</evidence>
<evidence type="ECO:0000256" key="1">
    <source>
        <dbReference type="ARBA" id="ARBA00022729"/>
    </source>
</evidence>
<evidence type="ECO:0000259" key="3">
    <source>
        <dbReference type="Pfam" id="PF13435"/>
    </source>
</evidence>
<gene>
    <name evidence="4" type="ORF">ASN18_1756</name>
</gene>
<dbReference type="InterPro" id="IPR036280">
    <property type="entry name" value="Multihaem_cyt_sf"/>
</dbReference>
<accession>A0ABR5SEW5</accession>
<evidence type="ECO:0000313" key="5">
    <source>
        <dbReference type="Proteomes" id="UP000060487"/>
    </source>
</evidence>
<protein>
    <submittedName>
        <fullName evidence="4">Cytochrome C</fullName>
    </submittedName>
</protein>
<dbReference type="Pfam" id="PF13435">
    <property type="entry name" value="Cytochrome_C554"/>
    <property type="match status" value="1"/>
</dbReference>
<feature type="domain" description="Cytochrome c-552/4" evidence="3">
    <location>
        <begin position="71"/>
        <end position="137"/>
    </location>
</feature>
<dbReference type="Proteomes" id="UP000060487">
    <property type="component" value="Unassembled WGS sequence"/>
</dbReference>
<comment type="caution">
    <text evidence="4">The sequence shown here is derived from an EMBL/GenBank/DDBJ whole genome shotgun (WGS) entry which is preliminary data.</text>
</comment>
<keyword evidence="2" id="KW-1133">Transmembrane helix</keyword>
<keyword evidence="2" id="KW-0472">Membrane</keyword>